<feature type="region of interest" description="Disordered" evidence="1">
    <location>
        <begin position="65"/>
        <end position="117"/>
    </location>
</feature>
<dbReference type="EMBL" id="JASCZI010182940">
    <property type="protein sequence ID" value="MED6188845.1"/>
    <property type="molecule type" value="Genomic_DNA"/>
</dbReference>
<sequence>MAPPRPHSPRVRAVARVILGRNSAIRARLRSSGHGNDNGANSHDEHTKDRISSRLYTCTQRTVPSSSVGCANAKDNNSGVEKSMRKAKKNIGSKNGLEKASKSGDFTKKEECDAENRSYSYRTGANLDSLEILTQFLQL</sequence>
<evidence type="ECO:0000256" key="1">
    <source>
        <dbReference type="SAM" id="MobiDB-lite"/>
    </source>
</evidence>
<feature type="region of interest" description="Disordered" evidence="1">
    <location>
        <begin position="27"/>
        <end position="50"/>
    </location>
</feature>
<proteinExistence type="predicted"/>
<keyword evidence="3" id="KW-1185">Reference proteome</keyword>
<name>A0ABU6WV77_9FABA</name>
<protein>
    <submittedName>
        <fullName evidence="2">Uncharacterized protein</fullName>
    </submittedName>
</protein>
<feature type="compositionally biased region" description="Basic and acidic residues" evidence="1">
    <location>
        <begin position="96"/>
        <end position="116"/>
    </location>
</feature>
<organism evidence="2 3">
    <name type="scientific">Stylosanthes scabra</name>
    <dbReference type="NCBI Taxonomy" id="79078"/>
    <lineage>
        <taxon>Eukaryota</taxon>
        <taxon>Viridiplantae</taxon>
        <taxon>Streptophyta</taxon>
        <taxon>Embryophyta</taxon>
        <taxon>Tracheophyta</taxon>
        <taxon>Spermatophyta</taxon>
        <taxon>Magnoliopsida</taxon>
        <taxon>eudicotyledons</taxon>
        <taxon>Gunneridae</taxon>
        <taxon>Pentapetalae</taxon>
        <taxon>rosids</taxon>
        <taxon>fabids</taxon>
        <taxon>Fabales</taxon>
        <taxon>Fabaceae</taxon>
        <taxon>Papilionoideae</taxon>
        <taxon>50 kb inversion clade</taxon>
        <taxon>dalbergioids sensu lato</taxon>
        <taxon>Dalbergieae</taxon>
        <taxon>Pterocarpus clade</taxon>
        <taxon>Stylosanthes</taxon>
    </lineage>
</organism>
<accession>A0ABU6WV77</accession>
<dbReference type="Proteomes" id="UP001341840">
    <property type="component" value="Unassembled WGS sequence"/>
</dbReference>
<gene>
    <name evidence="2" type="ORF">PIB30_089800</name>
</gene>
<comment type="caution">
    <text evidence="2">The sequence shown here is derived from an EMBL/GenBank/DDBJ whole genome shotgun (WGS) entry which is preliminary data.</text>
</comment>
<reference evidence="2 3" key="1">
    <citation type="journal article" date="2023" name="Plants (Basel)">
        <title>Bridging the Gap: Combining Genomics and Transcriptomics Approaches to Understand Stylosanthes scabra, an Orphan Legume from the Brazilian Caatinga.</title>
        <authorList>
            <person name="Ferreira-Neto J.R.C."/>
            <person name="da Silva M.D."/>
            <person name="Binneck E."/>
            <person name="de Melo N.F."/>
            <person name="da Silva R.H."/>
            <person name="de Melo A.L.T.M."/>
            <person name="Pandolfi V."/>
            <person name="Bustamante F.O."/>
            <person name="Brasileiro-Vidal A.C."/>
            <person name="Benko-Iseppon A.M."/>
        </authorList>
    </citation>
    <scope>NUCLEOTIDE SEQUENCE [LARGE SCALE GENOMIC DNA]</scope>
    <source>
        <tissue evidence="2">Leaves</tissue>
    </source>
</reference>
<feature type="compositionally biased region" description="Polar residues" evidence="1">
    <location>
        <begin position="65"/>
        <end position="80"/>
    </location>
</feature>
<evidence type="ECO:0000313" key="3">
    <source>
        <dbReference type="Proteomes" id="UP001341840"/>
    </source>
</evidence>
<evidence type="ECO:0000313" key="2">
    <source>
        <dbReference type="EMBL" id="MED6188845.1"/>
    </source>
</evidence>